<evidence type="ECO:0000256" key="10">
    <source>
        <dbReference type="ARBA" id="ARBA00023212"/>
    </source>
</evidence>
<evidence type="ECO:0000256" key="1">
    <source>
        <dbReference type="ARBA" id="ARBA00004230"/>
    </source>
</evidence>
<evidence type="ECO:0000256" key="8">
    <source>
        <dbReference type="ARBA" id="ARBA00023054"/>
    </source>
</evidence>
<dbReference type="GO" id="GO:0005794">
    <property type="term" value="C:Golgi apparatus"/>
    <property type="evidence" value="ECO:0007669"/>
    <property type="project" value="TreeGrafter"/>
</dbReference>
<gene>
    <name evidence="15" type="ORF">g.12679</name>
</gene>
<feature type="coiled-coil region" evidence="13">
    <location>
        <begin position="61"/>
        <end position="178"/>
    </location>
</feature>
<evidence type="ECO:0000256" key="5">
    <source>
        <dbReference type="ARBA" id="ARBA00022490"/>
    </source>
</evidence>
<evidence type="ECO:0000256" key="7">
    <source>
        <dbReference type="ARBA" id="ARBA00022846"/>
    </source>
</evidence>
<dbReference type="Pfam" id="PF13851">
    <property type="entry name" value="GAS"/>
    <property type="match status" value="1"/>
</dbReference>
<dbReference type="PANTHER" id="PTHR31543">
    <property type="entry name" value="DYNEIN REGULATORY COMPLEX SUBUNIT 4"/>
    <property type="match status" value="1"/>
</dbReference>
<feature type="coiled-coil region" evidence="13">
    <location>
        <begin position="267"/>
        <end position="322"/>
    </location>
</feature>
<keyword evidence="7" id="KW-0282">Flagellum</keyword>
<accession>A0A1B6L3B5</accession>
<comment type="similarity">
    <text evidence="3">Belongs to the DRC4 family.</text>
</comment>
<evidence type="ECO:0000256" key="4">
    <source>
        <dbReference type="ARBA" id="ARBA00021301"/>
    </source>
</evidence>
<name>A0A1B6L3B5_9HEMI</name>
<sequence length="463" mass="54981">MAGKEKKKVPAIVIEGFEINAQNMTYHKLQEFALKLYEKLLVQRGERNFLTMERDRLRVILENTRHEIGVADETVRNTEREVEVLKERYRREKKEVEQEVKWMVYEHGSTMAELKVWEEKEFERMKEKDLEEELELLREKRKKKEELLEQERLLKEKMENLKALQEKDLEQLMKMQEAKQIENEMRCKRHFVETVEHINLKHEMEMSEIEERKNTHLVELKRIHKARLEEMKSHFNSITKENLAVISNQKQSIDTMKKNKSVVSSEVKSLKHENNKLKNVLEKLKADTKNLHRQVVNYEKDLLSLKNNKRMLKQTIVQTKENKNKSSKALRRIKNGSLDVRGNLDMCWSNTFIGFNINAVDQRKRLEGLVRALLEELAKKQKIIAELSVDPHIGKTLKELRFEFWNPKTLTYELALVCKAYDELLKTFQEKLLGFCIPENELEMNTIRMKDTGLAPAALVSKQ</sequence>
<dbReference type="GO" id="GO:0031514">
    <property type="term" value="C:motile cilium"/>
    <property type="evidence" value="ECO:0007669"/>
    <property type="project" value="UniProtKB-SubCell"/>
</dbReference>
<dbReference type="GO" id="GO:0048870">
    <property type="term" value="P:cell motility"/>
    <property type="evidence" value="ECO:0007669"/>
    <property type="project" value="InterPro"/>
</dbReference>
<evidence type="ECO:0000256" key="9">
    <source>
        <dbReference type="ARBA" id="ARBA00023069"/>
    </source>
</evidence>
<keyword evidence="6" id="KW-0493">Microtubule</keyword>
<evidence type="ECO:0000256" key="13">
    <source>
        <dbReference type="SAM" id="Coils"/>
    </source>
</evidence>
<evidence type="ECO:0000256" key="11">
    <source>
        <dbReference type="ARBA" id="ARBA00023273"/>
    </source>
</evidence>
<organism evidence="15">
    <name type="scientific">Graphocephala atropunctata</name>
    <dbReference type="NCBI Taxonomy" id="36148"/>
    <lineage>
        <taxon>Eukaryota</taxon>
        <taxon>Metazoa</taxon>
        <taxon>Ecdysozoa</taxon>
        <taxon>Arthropoda</taxon>
        <taxon>Hexapoda</taxon>
        <taxon>Insecta</taxon>
        <taxon>Pterygota</taxon>
        <taxon>Neoptera</taxon>
        <taxon>Paraneoptera</taxon>
        <taxon>Hemiptera</taxon>
        <taxon>Auchenorrhyncha</taxon>
        <taxon>Membracoidea</taxon>
        <taxon>Cicadellidae</taxon>
        <taxon>Cicadellinae</taxon>
        <taxon>Cicadellini</taxon>
        <taxon>Graphocephala</taxon>
    </lineage>
</organism>
<feature type="coiled-coil region" evidence="13">
    <location>
        <begin position="363"/>
        <end position="390"/>
    </location>
</feature>
<keyword evidence="11" id="KW-0966">Cell projection</keyword>
<protein>
    <recommendedName>
        <fullName evidence="4">Dynein regulatory complex subunit 4</fullName>
    </recommendedName>
    <alternativeName>
        <fullName evidence="12">Growth arrest-specific protein 8</fullName>
    </alternativeName>
</protein>
<keyword evidence="5" id="KW-0963">Cytoplasm</keyword>
<evidence type="ECO:0000256" key="3">
    <source>
        <dbReference type="ARBA" id="ARBA00009859"/>
    </source>
</evidence>
<evidence type="ECO:0000256" key="2">
    <source>
        <dbReference type="ARBA" id="ARBA00004245"/>
    </source>
</evidence>
<dbReference type="InterPro" id="IPR039308">
    <property type="entry name" value="GAS8"/>
</dbReference>
<evidence type="ECO:0000256" key="6">
    <source>
        <dbReference type="ARBA" id="ARBA00022701"/>
    </source>
</evidence>
<reference evidence="15" key="1">
    <citation type="submission" date="2015-11" db="EMBL/GenBank/DDBJ databases">
        <title>De novo transcriptome assembly of four potential Pierce s Disease insect vectors from Arizona vineyards.</title>
        <authorList>
            <person name="Tassone E.E."/>
        </authorList>
    </citation>
    <scope>NUCLEOTIDE SEQUENCE</scope>
</reference>
<feature type="domain" description="Growth arrest-specific protein 8" evidence="14">
    <location>
        <begin position="219"/>
        <end position="334"/>
    </location>
</feature>
<proteinExistence type="inferred from homology"/>
<dbReference type="PANTHER" id="PTHR31543:SF0">
    <property type="entry name" value="DYNEIN REGULATORY COMPLEX SUBUNIT 4"/>
    <property type="match status" value="1"/>
</dbReference>
<evidence type="ECO:0000256" key="12">
    <source>
        <dbReference type="ARBA" id="ARBA00031568"/>
    </source>
</evidence>
<keyword evidence="10" id="KW-0206">Cytoskeleton</keyword>
<evidence type="ECO:0000259" key="14">
    <source>
        <dbReference type="Pfam" id="PF13851"/>
    </source>
</evidence>
<evidence type="ECO:0000313" key="15">
    <source>
        <dbReference type="EMBL" id="JAT18160.1"/>
    </source>
</evidence>
<dbReference type="GO" id="GO:0031267">
    <property type="term" value="F:small GTPase binding"/>
    <property type="evidence" value="ECO:0007669"/>
    <property type="project" value="InterPro"/>
</dbReference>
<comment type="subcellular location">
    <subcellularLocation>
        <location evidence="1">Cell projection</location>
        <location evidence="1">Cilium</location>
        <location evidence="1">Flagellum</location>
    </subcellularLocation>
    <subcellularLocation>
        <location evidence="2">Cytoplasm</location>
        <location evidence="2">Cytoskeleton</location>
    </subcellularLocation>
</comment>
<keyword evidence="9" id="KW-0969">Cilium</keyword>
<dbReference type="GO" id="GO:0008017">
    <property type="term" value="F:microtubule binding"/>
    <property type="evidence" value="ECO:0007669"/>
    <property type="project" value="InterPro"/>
</dbReference>
<dbReference type="InterPro" id="IPR025593">
    <property type="entry name" value="GAS8_dom"/>
</dbReference>
<keyword evidence="8 13" id="KW-0175">Coiled coil</keyword>
<dbReference type="AlphaFoldDB" id="A0A1B6L3B5"/>
<dbReference type="EMBL" id="GEBQ01021817">
    <property type="protein sequence ID" value="JAT18160.1"/>
    <property type="molecule type" value="Transcribed_RNA"/>
</dbReference>
<dbReference type="GO" id="GO:0005874">
    <property type="term" value="C:microtubule"/>
    <property type="evidence" value="ECO:0007669"/>
    <property type="project" value="UniProtKB-KW"/>
</dbReference>